<feature type="compositionally biased region" description="Acidic residues" evidence="1">
    <location>
        <begin position="100"/>
        <end position="109"/>
    </location>
</feature>
<keyword evidence="2" id="KW-0472">Membrane</keyword>
<gene>
    <name evidence="3" type="ORF">K402DRAFT_446663</name>
</gene>
<sequence length="437" mass="45516">MQRTHSDTPPNQSRTASGTPSRSPWPAHILPTPRSEDSWIEVSSRPSSSSLSSAADEIITTGLRVQHDSNARRRRRPRRALSEGLHIGLNPTSAGGSSQEEYEESESESDQVMTSSNEGGGIRASPLHQEWRPAIHAAFSSASSDNMSMGGEDEDESATAIGVPRSREQPFTPQPNVFTHPPSGRTQQQSASYFSSRSAPRQPAQRQQSYSSHTPYNAISPTHQADHDAALRASLSTLLSCAAAARGLPKSGKSTTPAQPVQPIANPSAMEPMSLGMVPESVALGGGAASEPSSSPSPTDPNTRNHPADKAKRKAAATATAAGTTNARSSSKDRRAVKKARRGSGGSSAMTTGYSMDDVSPTLLTWVVSAGVVVLVSALSFSAGYAAGREAGRVEGFGGVGGAEGRGCGGEVAREVGRSGLGLRRLRWGGGNASVIV</sequence>
<accession>A0A6G1GZF3</accession>
<evidence type="ECO:0000256" key="2">
    <source>
        <dbReference type="SAM" id="Phobius"/>
    </source>
</evidence>
<dbReference type="Proteomes" id="UP000800041">
    <property type="component" value="Unassembled WGS sequence"/>
</dbReference>
<feature type="transmembrane region" description="Helical" evidence="2">
    <location>
        <begin position="363"/>
        <end position="387"/>
    </location>
</feature>
<feature type="region of interest" description="Disordered" evidence="1">
    <location>
        <begin position="1"/>
        <end position="221"/>
    </location>
</feature>
<proteinExistence type="predicted"/>
<feature type="compositionally biased region" description="Low complexity" evidence="1">
    <location>
        <begin position="316"/>
        <end position="327"/>
    </location>
</feature>
<feature type="compositionally biased region" description="Low complexity" evidence="1">
    <location>
        <begin position="40"/>
        <end position="53"/>
    </location>
</feature>
<keyword evidence="4" id="KW-1185">Reference proteome</keyword>
<name>A0A6G1GZF3_9PEZI</name>
<dbReference type="EMBL" id="ML977158">
    <property type="protein sequence ID" value="KAF1986129.1"/>
    <property type="molecule type" value="Genomic_DNA"/>
</dbReference>
<keyword evidence="2" id="KW-1133">Transmembrane helix</keyword>
<dbReference type="OrthoDB" id="5413188at2759"/>
<evidence type="ECO:0008006" key="5">
    <source>
        <dbReference type="Google" id="ProtNLM"/>
    </source>
</evidence>
<keyword evidence="2" id="KW-0812">Transmembrane</keyword>
<organism evidence="3 4">
    <name type="scientific">Aulographum hederae CBS 113979</name>
    <dbReference type="NCBI Taxonomy" id="1176131"/>
    <lineage>
        <taxon>Eukaryota</taxon>
        <taxon>Fungi</taxon>
        <taxon>Dikarya</taxon>
        <taxon>Ascomycota</taxon>
        <taxon>Pezizomycotina</taxon>
        <taxon>Dothideomycetes</taxon>
        <taxon>Pleosporomycetidae</taxon>
        <taxon>Aulographales</taxon>
        <taxon>Aulographaceae</taxon>
    </lineage>
</organism>
<feature type="compositionally biased region" description="Low complexity" evidence="1">
    <location>
        <begin position="195"/>
        <end position="212"/>
    </location>
</feature>
<dbReference type="AlphaFoldDB" id="A0A6G1GZF3"/>
<feature type="region of interest" description="Disordered" evidence="1">
    <location>
        <begin position="248"/>
        <end position="354"/>
    </location>
</feature>
<feature type="compositionally biased region" description="Polar residues" evidence="1">
    <location>
        <begin position="7"/>
        <end position="22"/>
    </location>
</feature>
<evidence type="ECO:0000256" key="1">
    <source>
        <dbReference type="SAM" id="MobiDB-lite"/>
    </source>
</evidence>
<feature type="compositionally biased region" description="Polar residues" evidence="1">
    <location>
        <begin position="184"/>
        <end position="194"/>
    </location>
</feature>
<reference evidence="3" key="1">
    <citation type="journal article" date="2020" name="Stud. Mycol.">
        <title>101 Dothideomycetes genomes: a test case for predicting lifestyles and emergence of pathogens.</title>
        <authorList>
            <person name="Haridas S."/>
            <person name="Albert R."/>
            <person name="Binder M."/>
            <person name="Bloem J."/>
            <person name="Labutti K."/>
            <person name="Salamov A."/>
            <person name="Andreopoulos B."/>
            <person name="Baker S."/>
            <person name="Barry K."/>
            <person name="Bills G."/>
            <person name="Bluhm B."/>
            <person name="Cannon C."/>
            <person name="Castanera R."/>
            <person name="Culley D."/>
            <person name="Daum C."/>
            <person name="Ezra D."/>
            <person name="Gonzalez J."/>
            <person name="Henrissat B."/>
            <person name="Kuo A."/>
            <person name="Liang C."/>
            <person name="Lipzen A."/>
            <person name="Lutzoni F."/>
            <person name="Magnuson J."/>
            <person name="Mondo S."/>
            <person name="Nolan M."/>
            <person name="Ohm R."/>
            <person name="Pangilinan J."/>
            <person name="Park H.-J."/>
            <person name="Ramirez L."/>
            <person name="Alfaro M."/>
            <person name="Sun H."/>
            <person name="Tritt A."/>
            <person name="Yoshinaga Y."/>
            <person name="Zwiers L.-H."/>
            <person name="Turgeon B."/>
            <person name="Goodwin S."/>
            <person name="Spatafora J."/>
            <person name="Crous P."/>
            <person name="Grigoriev I."/>
        </authorList>
    </citation>
    <scope>NUCLEOTIDE SEQUENCE</scope>
    <source>
        <strain evidence="3">CBS 113979</strain>
    </source>
</reference>
<evidence type="ECO:0000313" key="4">
    <source>
        <dbReference type="Proteomes" id="UP000800041"/>
    </source>
</evidence>
<protein>
    <recommendedName>
        <fullName evidence="5">REJ domain-containing protein</fullName>
    </recommendedName>
</protein>
<evidence type="ECO:0000313" key="3">
    <source>
        <dbReference type="EMBL" id="KAF1986129.1"/>
    </source>
</evidence>